<accession>A0AAD5QM58</accession>
<sequence length="149" mass="17598">MANMQFYFLSFDAIQVPKYKAYVYLIRWERGYSAYEVPLDDKENESLRLQWDEIDITYRPTDRDETQLNEGKSYTPSMASRPKVRITSLSSSRKPDLRSVYMCYGSAPLIILTVYTLFIYFDLPKRMISLGGLRKFRDLLLSLQQYIEA</sequence>
<reference evidence="2" key="1">
    <citation type="submission" date="2021-06" db="EMBL/GenBank/DDBJ databases">
        <title>Parelaphostrongylus tenuis whole genome reference sequence.</title>
        <authorList>
            <person name="Garwood T.J."/>
            <person name="Larsen P.A."/>
            <person name="Fountain-Jones N.M."/>
            <person name="Garbe J.R."/>
            <person name="Macchietto M.G."/>
            <person name="Kania S.A."/>
            <person name="Gerhold R.W."/>
            <person name="Richards J.E."/>
            <person name="Wolf T.M."/>
        </authorList>
    </citation>
    <scope>NUCLEOTIDE SEQUENCE</scope>
    <source>
        <strain evidence="2">MNPRO001-30</strain>
        <tissue evidence="2">Meninges</tissue>
    </source>
</reference>
<dbReference type="AlphaFoldDB" id="A0AAD5QM58"/>
<name>A0AAD5QM58_PARTN</name>
<gene>
    <name evidence="2" type="ORF">KIN20_011584</name>
</gene>
<comment type="caution">
    <text evidence="2">The sequence shown here is derived from an EMBL/GenBank/DDBJ whole genome shotgun (WGS) entry which is preliminary data.</text>
</comment>
<feature type="transmembrane region" description="Helical" evidence="1">
    <location>
        <begin position="101"/>
        <end position="121"/>
    </location>
</feature>
<keyword evidence="1" id="KW-0472">Membrane</keyword>
<protein>
    <submittedName>
        <fullName evidence="2">Uncharacterized protein</fullName>
    </submittedName>
</protein>
<evidence type="ECO:0000313" key="2">
    <source>
        <dbReference type="EMBL" id="KAJ1354594.1"/>
    </source>
</evidence>
<dbReference type="EMBL" id="JAHQIW010002124">
    <property type="protein sequence ID" value="KAJ1354594.1"/>
    <property type="molecule type" value="Genomic_DNA"/>
</dbReference>
<keyword evidence="3" id="KW-1185">Reference proteome</keyword>
<keyword evidence="1" id="KW-1133">Transmembrane helix</keyword>
<evidence type="ECO:0000256" key="1">
    <source>
        <dbReference type="SAM" id="Phobius"/>
    </source>
</evidence>
<keyword evidence="1" id="KW-0812">Transmembrane</keyword>
<organism evidence="2 3">
    <name type="scientific">Parelaphostrongylus tenuis</name>
    <name type="common">Meningeal worm</name>
    <dbReference type="NCBI Taxonomy" id="148309"/>
    <lineage>
        <taxon>Eukaryota</taxon>
        <taxon>Metazoa</taxon>
        <taxon>Ecdysozoa</taxon>
        <taxon>Nematoda</taxon>
        <taxon>Chromadorea</taxon>
        <taxon>Rhabditida</taxon>
        <taxon>Rhabditina</taxon>
        <taxon>Rhabditomorpha</taxon>
        <taxon>Strongyloidea</taxon>
        <taxon>Metastrongylidae</taxon>
        <taxon>Parelaphostrongylus</taxon>
    </lineage>
</organism>
<dbReference type="Proteomes" id="UP001196413">
    <property type="component" value="Unassembled WGS sequence"/>
</dbReference>
<evidence type="ECO:0000313" key="3">
    <source>
        <dbReference type="Proteomes" id="UP001196413"/>
    </source>
</evidence>
<proteinExistence type="predicted"/>